<dbReference type="InterPro" id="IPR020046">
    <property type="entry name" value="5-3_exonucl_a-hlix_arch_N"/>
</dbReference>
<comment type="caution">
    <text evidence="5">The sequence shown here is derived from an EMBL/GenBank/DDBJ whole genome shotgun (WGS) entry which is preliminary data.</text>
</comment>
<gene>
    <name evidence="5" type="ORF">J596_0351</name>
</gene>
<keyword evidence="1" id="KW-0540">Nuclease</keyword>
<dbReference type="Gene3D" id="1.10.150.20">
    <property type="entry name" value="5' to 3' exonuclease, C-terminal subdomain"/>
    <property type="match status" value="1"/>
</dbReference>
<dbReference type="PANTHER" id="PTHR42646:SF2">
    <property type="entry name" value="5'-3' EXONUCLEASE FAMILY PROTEIN"/>
    <property type="match status" value="1"/>
</dbReference>
<keyword evidence="3" id="KW-0238">DNA-binding</keyword>
<organism evidence="5 6">
    <name type="scientific">Acinetobacter baumannii 21072</name>
    <dbReference type="NCBI Taxonomy" id="1310697"/>
    <lineage>
        <taxon>Bacteria</taxon>
        <taxon>Pseudomonadati</taxon>
        <taxon>Pseudomonadota</taxon>
        <taxon>Gammaproteobacteria</taxon>
        <taxon>Moraxellales</taxon>
        <taxon>Moraxellaceae</taxon>
        <taxon>Acinetobacter</taxon>
        <taxon>Acinetobacter calcoaceticus/baumannii complex</taxon>
    </lineage>
</organism>
<dbReference type="Gene3D" id="3.40.50.1010">
    <property type="entry name" value="5'-nuclease"/>
    <property type="match status" value="1"/>
</dbReference>
<dbReference type="InterPro" id="IPR002421">
    <property type="entry name" value="5-3_exonuclease"/>
</dbReference>
<dbReference type="PATRIC" id="fig|1310697.3.peg.328"/>
<dbReference type="GO" id="GO:0033567">
    <property type="term" value="P:DNA replication, Okazaki fragment processing"/>
    <property type="evidence" value="ECO:0007669"/>
    <property type="project" value="InterPro"/>
</dbReference>
<dbReference type="Proteomes" id="UP000027327">
    <property type="component" value="Unassembled WGS sequence"/>
</dbReference>
<dbReference type="SMART" id="SM00279">
    <property type="entry name" value="HhH2"/>
    <property type="match status" value="1"/>
</dbReference>
<dbReference type="AlphaFoldDB" id="A0A062IR89"/>
<dbReference type="GO" id="GO:0003677">
    <property type="term" value="F:DNA binding"/>
    <property type="evidence" value="ECO:0007669"/>
    <property type="project" value="UniProtKB-KW"/>
</dbReference>
<sequence>MENLIILVDANSIGYAAQHAIKLYSGSMQTQAVFSFIKTMRELRQRYPHAGMVVLWDGRAEWRFEREPSYKSNRKSDPRMQQEHDAYKAQCPFIKRALKALGIKQMTSAIHEADDLAGILVQRFASDPNNRILLITGDRDWLQLVKPNVSWRDPRDESRFIHWANFYEKTGFKSPVAFLQGKALQGDSSDCISGVGGIGEATAIKILAEYGSVNEFWKLCDAGLKPPSKALRSLYAGNSPYTKEEWESQFIYVEDSSLTDEQNEKARNKALKAHMDAYVGQGRRLFLRNLELMQLLRPAPLQKEHLEIIKGEINPDDFTELCGELAFGSILKNVPNFMKPFYNGQ</sequence>
<dbReference type="Pfam" id="PF01367">
    <property type="entry name" value="5_3_exonuc"/>
    <property type="match status" value="1"/>
</dbReference>
<dbReference type="InterPro" id="IPR036279">
    <property type="entry name" value="5-3_exonuclease_C_sf"/>
</dbReference>
<proteinExistence type="predicted"/>
<dbReference type="InterPro" id="IPR008918">
    <property type="entry name" value="HhH2"/>
</dbReference>
<evidence type="ECO:0000256" key="3">
    <source>
        <dbReference type="ARBA" id="ARBA00023125"/>
    </source>
</evidence>
<evidence type="ECO:0000256" key="1">
    <source>
        <dbReference type="ARBA" id="ARBA00022722"/>
    </source>
</evidence>
<dbReference type="Pfam" id="PF02739">
    <property type="entry name" value="5_3_exonuc_N"/>
    <property type="match status" value="1"/>
</dbReference>
<evidence type="ECO:0000256" key="2">
    <source>
        <dbReference type="ARBA" id="ARBA00022801"/>
    </source>
</evidence>
<dbReference type="InterPro" id="IPR029060">
    <property type="entry name" value="PIN-like_dom_sf"/>
</dbReference>
<dbReference type="GO" id="GO:0008409">
    <property type="term" value="F:5'-3' exonuclease activity"/>
    <property type="evidence" value="ECO:0007669"/>
    <property type="project" value="InterPro"/>
</dbReference>
<evidence type="ECO:0000313" key="6">
    <source>
        <dbReference type="Proteomes" id="UP000027327"/>
    </source>
</evidence>
<keyword evidence="2" id="KW-0378">Hydrolase</keyword>
<name>A0A062IR89_ACIBA</name>
<accession>A0A062IR89</accession>
<dbReference type="InterPro" id="IPR038969">
    <property type="entry name" value="FEN"/>
</dbReference>
<dbReference type="InterPro" id="IPR020045">
    <property type="entry name" value="DNA_polI_H3TH"/>
</dbReference>
<dbReference type="RefSeq" id="WP_000429228.1">
    <property type="nucleotide sequence ID" value="NZ_JMOD01000004.1"/>
</dbReference>
<reference evidence="5 6" key="1">
    <citation type="submission" date="2014-04" db="EMBL/GenBank/DDBJ databases">
        <title>Comparative genomics and transcriptomics to identify genetic mechanisms underlying the emergence of carbapenem resistant Acinetobacter baumannii (CRAb).</title>
        <authorList>
            <person name="Harris A.D."/>
            <person name="Johnson K.J."/>
            <person name="George J."/>
            <person name="Nadendla S."/>
            <person name="Daugherty S.C."/>
            <person name="Parankush S."/>
            <person name="Sadzewicz L."/>
            <person name="Tallon L."/>
            <person name="Sengamalay N."/>
            <person name="Hazen T.H."/>
            <person name="Rasko D.A."/>
        </authorList>
    </citation>
    <scope>NUCLEOTIDE SEQUENCE [LARGE SCALE GENOMIC DNA]</scope>
    <source>
        <strain evidence="5 6">21072</strain>
    </source>
</reference>
<dbReference type="SUPFAM" id="SSF88723">
    <property type="entry name" value="PIN domain-like"/>
    <property type="match status" value="1"/>
</dbReference>
<dbReference type="EMBL" id="JMOD01000004">
    <property type="protein sequence ID" value="KCY22310.1"/>
    <property type="molecule type" value="Genomic_DNA"/>
</dbReference>
<feature type="domain" description="5'-3' exonuclease" evidence="4">
    <location>
        <begin position="1"/>
        <end position="309"/>
    </location>
</feature>
<keyword evidence="5" id="KW-0269">Exonuclease</keyword>
<evidence type="ECO:0000259" key="4">
    <source>
        <dbReference type="SMART" id="SM00475"/>
    </source>
</evidence>
<evidence type="ECO:0000313" key="5">
    <source>
        <dbReference type="EMBL" id="KCY22310.1"/>
    </source>
</evidence>
<dbReference type="SUPFAM" id="SSF47807">
    <property type="entry name" value="5' to 3' exonuclease, C-terminal subdomain"/>
    <property type="match status" value="1"/>
</dbReference>
<dbReference type="CDD" id="cd09860">
    <property type="entry name" value="PIN_T4-like"/>
    <property type="match status" value="1"/>
</dbReference>
<dbReference type="GO" id="GO:0017108">
    <property type="term" value="F:5'-flap endonuclease activity"/>
    <property type="evidence" value="ECO:0007669"/>
    <property type="project" value="InterPro"/>
</dbReference>
<dbReference type="SMART" id="SM00475">
    <property type="entry name" value="53EXOc"/>
    <property type="match status" value="1"/>
</dbReference>
<dbReference type="PANTHER" id="PTHR42646">
    <property type="entry name" value="FLAP ENDONUCLEASE XNI"/>
    <property type="match status" value="1"/>
</dbReference>
<protein>
    <submittedName>
        <fullName evidence="5">5'-3' exonuclease</fullName>
    </submittedName>
</protein>